<reference evidence="2" key="1">
    <citation type="journal article" date="2020" name="Nature">
        <title>Giant virus diversity and host interactions through global metagenomics.</title>
        <authorList>
            <person name="Schulz F."/>
            <person name="Roux S."/>
            <person name="Paez-Espino D."/>
            <person name="Jungbluth S."/>
            <person name="Walsh D.A."/>
            <person name="Denef V.J."/>
            <person name="McMahon K.D."/>
            <person name="Konstantinidis K.T."/>
            <person name="Eloe-Fadrosh E.A."/>
            <person name="Kyrpides N.C."/>
            <person name="Woyke T."/>
        </authorList>
    </citation>
    <scope>NUCLEOTIDE SEQUENCE</scope>
    <source>
        <strain evidence="2">GVMAG-M-3300010160-26</strain>
    </source>
</reference>
<evidence type="ECO:0000256" key="1">
    <source>
        <dbReference type="SAM" id="MobiDB-lite"/>
    </source>
</evidence>
<name>A0A6C0BC99_9ZZZZ</name>
<accession>A0A6C0BC99</accession>
<dbReference type="AlphaFoldDB" id="A0A6C0BC99"/>
<feature type="compositionally biased region" description="Basic and acidic residues" evidence="1">
    <location>
        <begin position="233"/>
        <end position="302"/>
    </location>
</feature>
<organism evidence="2">
    <name type="scientific">viral metagenome</name>
    <dbReference type="NCBI Taxonomy" id="1070528"/>
    <lineage>
        <taxon>unclassified sequences</taxon>
        <taxon>metagenomes</taxon>
        <taxon>organismal metagenomes</taxon>
    </lineage>
</organism>
<proteinExistence type="predicted"/>
<feature type="region of interest" description="Disordered" evidence="1">
    <location>
        <begin position="233"/>
        <end position="309"/>
    </location>
</feature>
<evidence type="ECO:0000313" key="2">
    <source>
        <dbReference type="EMBL" id="QHS89670.1"/>
    </source>
</evidence>
<sequence>MSASKTATKKTAETNTYKHLIELLQDSINAKLDKSLVKLSKMLNAEDNTRLNEYVFTPNAEKKPKEKRIIKIKKDFDNAISAIIEYIGLTYKLQEDYDKEFFKKTYTNEDSGFFSVLIKKYIDLPFDFRGNKSHNIIAHFLGLINDGTNNDVLYAELLAKFFEDFAVYVANKIFVDIINDKLTAFELSRNHLMIFIIQLIASEELGENMLAHNIIEKNNKLINMLQGLETQDLKPTEKKTQTKKKETTVDKEKADDKKEIQADETEEIKKKTPAKKKETIEKKTPAKKKETKGSKVIPENEQKQVSAESLDELFNNMVTQKKEPNDEDTNNELFENLINGFDEFDSHNVADIFK</sequence>
<protein>
    <submittedName>
        <fullName evidence="2">Uncharacterized protein</fullName>
    </submittedName>
</protein>
<dbReference type="EMBL" id="MN739115">
    <property type="protein sequence ID" value="QHS89670.1"/>
    <property type="molecule type" value="Genomic_DNA"/>
</dbReference>